<dbReference type="EMBL" id="CP047423">
    <property type="protein sequence ID" value="QPD02627.1"/>
    <property type="molecule type" value="Genomic_DNA"/>
</dbReference>
<feature type="compositionally biased region" description="Basic and acidic residues" evidence="1">
    <location>
        <begin position="275"/>
        <end position="284"/>
    </location>
</feature>
<dbReference type="KEGG" id="nkf:Nkreftii_000401"/>
<evidence type="ECO:0000313" key="3">
    <source>
        <dbReference type="EMBL" id="QPD02627.1"/>
    </source>
</evidence>
<feature type="chain" id="PRO_5032350851" description="DUF1311 domain-containing protein" evidence="2">
    <location>
        <begin position="22"/>
        <end position="320"/>
    </location>
</feature>
<protein>
    <recommendedName>
        <fullName evidence="5">DUF1311 domain-containing protein</fullName>
    </recommendedName>
</protein>
<gene>
    <name evidence="3" type="ORF">Nkreftii_000401</name>
</gene>
<name>A0A7S8IWJ8_9BACT</name>
<feature type="compositionally biased region" description="Polar residues" evidence="1">
    <location>
        <begin position="260"/>
        <end position="274"/>
    </location>
</feature>
<evidence type="ECO:0000256" key="1">
    <source>
        <dbReference type="SAM" id="MobiDB-lite"/>
    </source>
</evidence>
<accession>A0A7S8IWJ8</accession>
<sequence length="320" mass="35149">MKYMRCVFAAILSAFPILAEAADLELLSASQNPTPQECAAIAGHNSRIEQSLVAQHNRCLGASASASFGEYKLAHPCSKLACREIHLGMHKAHEQIATIARDCQSRIPREVRSSLSGNADRGSAEDVSTQTESKRWAVQIDELLGRTEQAVEIVKSRDRPWSLAELAWGDSVVSIRKRLADRLSGGATKDNLDWDVYDLIFNRAYDAQIANAQAAGNPLARVINEGMLSRLYVTHADIVGQLDRALRDISHVAAQLPALPSTNRHPQRSDTSSSKTRESYRPPDRSQQCAVFQDMEGSSALLDKDPGTWMALNERCNGGR</sequence>
<evidence type="ECO:0000256" key="2">
    <source>
        <dbReference type="SAM" id="SignalP"/>
    </source>
</evidence>
<feature type="region of interest" description="Disordered" evidence="1">
    <location>
        <begin position="257"/>
        <end position="287"/>
    </location>
</feature>
<dbReference type="Proteomes" id="UP000593737">
    <property type="component" value="Chromosome"/>
</dbReference>
<dbReference type="AlphaFoldDB" id="A0A7S8IWJ8"/>
<feature type="region of interest" description="Disordered" evidence="1">
    <location>
        <begin position="111"/>
        <end position="130"/>
    </location>
</feature>
<feature type="signal peptide" evidence="2">
    <location>
        <begin position="1"/>
        <end position="21"/>
    </location>
</feature>
<keyword evidence="2" id="KW-0732">Signal</keyword>
<evidence type="ECO:0000313" key="4">
    <source>
        <dbReference type="Proteomes" id="UP000593737"/>
    </source>
</evidence>
<evidence type="ECO:0008006" key="5">
    <source>
        <dbReference type="Google" id="ProtNLM"/>
    </source>
</evidence>
<reference evidence="3 4" key="1">
    <citation type="journal article" date="2020" name="ISME J.">
        <title>Enrichment and physiological characterization of a novel comammox Nitrospira indicates ammonium inhibition of complete nitrification.</title>
        <authorList>
            <person name="Sakoula D."/>
            <person name="Koch H."/>
            <person name="Frank J."/>
            <person name="Jetten M.S.M."/>
            <person name="van Kessel M.A.H.J."/>
            <person name="Lucker S."/>
        </authorList>
    </citation>
    <scope>NUCLEOTIDE SEQUENCE [LARGE SCALE GENOMIC DNA]</scope>
    <source>
        <strain evidence="3">Comreactor17</strain>
    </source>
</reference>
<proteinExistence type="predicted"/>
<organism evidence="3 4">
    <name type="scientific">Candidatus Nitrospira kreftii</name>
    <dbReference type="NCBI Taxonomy" id="2652173"/>
    <lineage>
        <taxon>Bacteria</taxon>
        <taxon>Pseudomonadati</taxon>
        <taxon>Nitrospirota</taxon>
        <taxon>Nitrospiria</taxon>
        <taxon>Nitrospirales</taxon>
        <taxon>Nitrospiraceae</taxon>
        <taxon>Nitrospira</taxon>
    </lineage>
</organism>